<dbReference type="AlphaFoldDB" id="A0A317ZLN9"/>
<gene>
    <name evidence="6" type="ORF">CTB96_12100</name>
</gene>
<protein>
    <submittedName>
        <fullName evidence="6">TetR/AcrR family transcriptional regulator</fullName>
    </submittedName>
</protein>
<dbReference type="Pfam" id="PF17928">
    <property type="entry name" value="TetR_C_22"/>
    <property type="match status" value="1"/>
</dbReference>
<dbReference type="InterPro" id="IPR009057">
    <property type="entry name" value="Homeodomain-like_sf"/>
</dbReference>
<reference evidence="6 7" key="1">
    <citation type="submission" date="2018-05" db="EMBL/GenBank/DDBJ databases">
        <title>Genetic diversity of glacier-inhabiting Cryobacterium bacteria in China and description of Cryobacterium mengkeensis sp. nov. and Arthrobacter glacialis sp. nov.</title>
        <authorList>
            <person name="Liu Q."/>
            <person name="Xin Y.-H."/>
        </authorList>
    </citation>
    <scope>NUCLEOTIDE SEQUENCE [LARGE SCALE GENOMIC DNA]</scope>
    <source>
        <strain evidence="6 7">SK-1</strain>
    </source>
</reference>
<dbReference type="InterPro" id="IPR041674">
    <property type="entry name" value="TetR_C_22"/>
</dbReference>
<name>A0A317ZLN9_9MICO</name>
<accession>A0A317ZLN9</accession>
<dbReference type="Pfam" id="PF00440">
    <property type="entry name" value="TetR_N"/>
    <property type="match status" value="1"/>
</dbReference>
<keyword evidence="1" id="KW-0805">Transcription regulation</keyword>
<evidence type="ECO:0000313" key="7">
    <source>
        <dbReference type="Proteomes" id="UP000246722"/>
    </source>
</evidence>
<keyword evidence="3" id="KW-0804">Transcription</keyword>
<evidence type="ECO:0000259" key="5">
    <source>
        <dbReference type="PROSITE" id="PS50977"/>
    </source>
</evidence>
<evidence type="ECO:0000256" key="3">
    <source>
        <dbReference type="ARBA" id="ARBA00023163"/>
    </source>
</evidence>
<keyword evidence="7" id="KW-1185">Reference proteome</keyword>
<dbReference type="SUPFAM" id="SSF46689">
    <property type="entry name" value="Homeodomain-like"/>
    <property type="match status" value="1"/>
</dbReference>
<dbReference type="GO" id="GO:0003700">
    <property type="term" value="F:DNA-binding transcription factor activity"/>
    <property type="evidence" value="ECO:0007669"/>
    <property type="project" value="TreeGrafter"/>
</dbReference>
<dbReference type="OrthoDB" id="9816320at2"/>
<feature type="domain" description="HTH tetR-type" evidence="5">
    <location>
        <begin position="49"/>
        <end position="109"/>
    </location>
</feature>
<evidence type="ECO:0000256" key="4">
    <source>
        <dbReference type="PROSITE-ProRule" id="PRU00335"/>
    </source>
</evidence>
<feature type="DNA-binding region" description="H-T-H motif" evidence="4">
    <location>
        <begin position="72"/>
        <end position="91"/>
    </location>
</feature>
<comment type="caution">
    <text evidence="6">The sequence shown here is derived from an EMBL/GenBank/DDBJ whole genome shotgun (WGS) entry which is preliminary data.</text>
</comment>
<dbReference type="Proteomes" id="UP000246722">
    <property type="component" value="Unassembled WGS sequence"/>
</dbReference>
<dbReference type="PANTHER" id="PTHR30055:SF151">
    <property type="entry name" value="TRANSCRIPTIONAL REGULATORY PROTEIN"/>
    <property type="match status" value="1"/>
</dbReference>
<dbReference type="Gene3D" id="1.10.357.10">
    <property type="entry name" value="Tetracycline Repressor, domain 2"/>
    <property type="match status" value="1"/>
</dbReference>
<evidence type="ECO:0000256" key="2">
    <source>
        <dbReference type="ARBA" id="ARBA00023125"/>
    </source>
</evidence>
<dbReference type="PRINTS" id="PR00455">
    <property type="entry name" value="HTHTETR"/>
</dbReference>
<evidence type="ECO:0000256" key="1">
    <source>
        <dbReference type="ARBA" id="ARBA00023015"/>
    </source>
</evidence>
<dbReference type="InterPro" id="IPR050109">
    <property type="entry name" value="HTH-type_TetR-like_transc_reg"/>
</dbReference>
<organism evidence="6 7">
    <name type="scientific">Cryobacterium arcticum</name>
    <dbReference type="NCBI Taxonomy" id="670052"/>
    <lineage>
        <taxon>Bacteria</taxon>
        <taxon>Bacillati</taxon>
        <taxon>Actinomycetota</taxon>
        <taxon>Actinomycetes</taxon>
        <taxon>Micrococcales</taxon>
        <taxon>Microbacteriaceae</taxon>
        <taxon>Cryobacterium</taxon>
    </lineage>
</organism>
<dbReference type="PROSITE" id="PS50977">
    <property type="entry name" value="HTH_TETR_2"/>
    <property type="match status" value="1"/>
</dbReference>
<proteinExistence type="predicted"/>
<sequence>MFRAPRSARPPRIVTYIQGGLVALIDLFGEDSVVQGRQVRTEPIQQRSAARLTALLDAAAEVVDEVGFDRITTAMVAERAGASIGTVYRYYPDRVAVLEGLRERAVLRFRQRVAESLKETQPKTWWEAVDCGVTAFVELYRAEPGFRILHFADRERAQSSVPDELATGFFAHQIAGVLTEEFGLAAGDDLIFRLEVAVEMADSLLSRAFTWNAQGDERFIAECRRIMHDYLAGFYGTDA</sequence>
<keyword evidence="2 4" id="KW-0238">DNA-binding</keyword>
<dbReference type="PANTHER" id="PTHR30055">
    <property type="entry name" value="HTH-TYPE TRANSCRIPTIONAL REGULATOR RUTR"/>
    <property type="match status" value="1"/>
</dbReference>
<dbReference type="EMBL" id="QHLY01000012">
    <property type="protein sequence ID" value="PXA67462.1"/>
    <property type="molecule type" value="Genomic_DNA"/>
</dbReference>
<evidence type="ECO:0000313" key="6">
    <source>
        <dbReference type="EMBL" id="PXA67462.1"/>
    </source>
</evidence>
<dbReference type="GO" id="GO:0000976">
    <property type="term" value="F:transcription cis-regulatory region binding"/>
    <property type="evidence" value="ECO:0007669"/>
    <property type="project" value="TreeGrafter"/>
</dbReference>
<dbReference type="InterPro" id="IPR001647">
    <property type="entry name" value="HTH_TetR"/>
</dbReference>